<evidence type="ECO:0000256" key="1">
    <source>
        <dbReference type="SAM" id="Phobius"/>
    </source>
</evidence>
<sequence length="138" mass="15135">MPATRGTLTSTRCTGIGLYISIAVSQSINALFCIAISPLNRYTNSLHRDFYGDGAFTTSKTRNNDKNFTFGWFYFPCCVSAMRFSDASSNACLSRSALLSRIPATWHSLSIKGCSLLQLNTQLPTVSIISSRSPDRGF</sequence>
<keyword evidence="1" id="KW-0812">Transmembrane</keyword>
<dbReference type="AlphaFoldDB" id="A0A482ETQ1"/>
<dbReference type="EMBL" id="MK356557">
    <property type="protein sequence ID" value="QBM91406.1"/>
    <property type="molecule type" value="Genomic_DNA"/>
</dbReference>
<keyword evidence="1" id="KW-1133">Transmembrane helix</keyword>
<feature type="transmembrane region" description="Helical" evidence="1">
    <location>
        <begin position="16"/>
        <end position="39"/>
    </location>
</feature>
<protein>
    <submittedName>
        <fullName evidence="2">Uncharacterized protein</fullName>
    </submittedName>
</protein>
<name>A0A482ETQ1_SALSP</name>
<proteinExistence type="predicted"/>
<gene>
    <name evidence="2" type="ORF">NNIBIDOC_00076</name>
</gene>
<accession>A0A482ETQ1</accession>
<evidence type="ECO:0000313" key="2">
    <source>
        <dbReference type="EMBL" id="QBM91406.1"/>
    </source>
</evidence>
<keyword evidence="2" id="KW-0614">Plasmid</keyword>
<keyword evidence="1" id="KW-0472">Membrane</keyword>
<geneLocation type="plasmid" evidence="2">
    <name>pSa1423-90k</name>
</geneLocation>
<organism evidence="2">
    <name type="scientific">Salmonella sp</name>
    <dbReference type="NCBI Taxonomy" id="599"/>
    <lineage>
        <taxon>Bacteria</taxon>
        <taxon>Pseudomonadati</taxon>
        <taxon>Pseudomonadota</taxon>
        <taxon>Gammaproteobacteria</taxon>
        <taxon>Enterobacterales</taxon>
        <taxon>Enterobacteriaceae</taxon>
        <taxon>Salmonella</taxon>
    </lineage>
</organism>
<reference evidence="2" key="1">
    <citation type="submission" date="2019-01" db="EMBL/GenBank/DDBJ databases">
        <title>Salmonella strain 1423 plasmid sequences.</title>
        <authorList>
            <person name="Chen K."/>
            <person name="Chen S."/>
        </authorList>
    </citation>
    <scope>NUCLEOTIDE SEQUENCE</scope>
    <source>
        <strain evidence="2">Sa1423</strain>
        <plasmid evidence="2">pSa1423-90k</plasmid>
    </source>
</reference>